<feature type="transmembrane region" description="Helical" evidence="9">
    <location>
        <begin position="67"/>
        <end position="85"/>
    </location>
</feature>
<reference evidence="12" key="1">
    <citation type="journal article" date="2013" name="Genome Announc.">
        <title>First genome sequence of a syntrophic acetate-oxidizing bacterium, Tepidanaerobacter acetatoxydans strain Re1.</title>
        <authorList>
            <person name="Manzoor S."/>
            <person name="Bongcam-Rudloff E."/>
            <person name="Schnurer A."/>
            <person name="Muller B."/>
        </authorList>
    </citation>
    <scope>NUCLEOTIDE SEQUENCE [LARGE SCALE GENOMIC DNA]</scope>
    <source>
        <strain evidence="12">Re1</strain>
    </source>
</reference>
<gene>
    <name evidence="11" type="ordered locus">TEPIRE1_1709</name>
</gene>
<evidence type="ECO:0000256" key="8">
    <source>
        <dbReference type="ARBA" id="ARBA00038436"/>
    </source>
</evidence>
<feature type="transmembrane region" description="Helical" evidence="9">
    <location>
        <begin position="147"/>
        <end position="164"/>
    </location>
</feature>
<feature type="transmembrane region" description="Helical" evidence="9">
    <location>
        <begin position="31"/>
        <end position="52"/>
    </location>
</feature>
<comment type="similarity">
    <text evidence="8">Belongs to the TRAP transporter small permease family.</text>
</comment>
<evidence type="ECO:0000256" key="2">
    <source>
        <dbReference type="ARBA" id="ARBA00022448"/>
    </source>
</evidence>
<name>F4LWC9_TEPAE</name>
<dbReference type="Pfam" id="PF04290">
    <property type="entry name" value="DctQ"/>
    <property type="match status" value="1"/>
</dbReference>
<protein>
    <submittedName>
        <fullName evidence="11">Tripartite ATP-independent periplasmic transporter DctQ component</fullName>
    </submittedName>
</protein>
<keyword evidence="12" id="KW-1185">Reference proteome</keyword>
<dbReference type="GO" id="GO:0015740">
    <property type="term" value="P:C4-dicarboxylate transport"/>
    <property type="evidence" value="ECO:0007669"/>
    <property type="project" value="TreeGrafter"/>
</dbReference>
<dbReference type="EMBL" id="HF563609">
    <property type="protein sequence ID" value="CDI40788.1"/>
    <property type="molecule type" value="Genomic_DNA"/>
</dbReference>
<dbReference type="GO" id="GO:0022857">
    <property type="term" value="F:transmembrane transporter activity"/>
    <property type="evidence" value="ECO:0007669"/>
    <property type="project" value="TreeGrafter"/>
</dbReference>
<dbReference type="KEGG" id="tae:TepiRe1_1709"/>
<evidence type="ECO:0000256" key="4">
    <source>
        <dbReference type="ARBA" id="ARBA00022519"/>
    </source>
</evidence>
<keyword evidence="4" id="KW-0997">Cell inner membrane</keyword>
<keyword evidence="5 9" id="KW-0812">Transmembrane</keyword>
<organism evidence="11 12">
    <name type="scientific">Tepidanaerobacter acetatoxydans (strain DSM 21804 / JCM 16047 / Re1)</name>
    <dbReference type="NCBI Taxonomy" id="1209989"/>
    <lineage>
        <taxon>Bacteria</taxon>
        <taxon>Bacillati</taxon>
        <taxon>Bacillota</taxon>
        <taxon>Clostridia</taxon>
        <taxon>Thermosediminibacterales</taxon>
        <taxon>Tepidanaerobacteraceae</taxon>
        <taxon>Tepidanaerobacter</taxon>
    </lineage>
</organism>
<evidence type="ECO:0000256" key="3">
    <source>
        <dbReference type="ARBA" id="ARBA00022475"/>
    </source>
</evidence>
<evidence type="ECO:0000256" key="9">
    <source>
        <dbReference type="SAM" id="Phobius"/>
    </source>
</evidence>
<keyword evidence="2" id="KW-0813">Transport</keyword>
<dbReference type="PANTHER" id="PTHR35011:SF11">
    <property type="entry name" value="TRAP TRANSPORTER SMALL PERMEASE PROTEIN"/>
    <property type="match status" value="1"/>
</dbReference>
<proteinExistence type="inferred from homology"/>
<feature type="domain" description="Tripartite ATP-independent periplasmic transporters DctQ component" evidence="10">
    <location>
        <begin position="43"/>
        <end position="170"/>
    </location>
</feature>
<dbReference type="KEGG" id="tep:TepRe1_1587"/>
<feature type="transmembrane region" description="Helical" evidence="9">
    <location>
        <begin position="106"/>
        <end position="127"/>
    </location>
</feature>
<evidence type="ECO:0000313" key="12">
    <source>
        <dbReference type="Proteomes" id="UP000010802"/>
    </source>
</evidence>
<dbReference type="AlphaFoldDB" id="F4LWC9"/>
<dbReference type="InterPro" id="IPR055348">
    <property type="entry name" value="DctQ"/>
</dbReference>
<evidence type="ECO:0000256" key="1">
    <source>
        <dbReference type="ARBA" id="ARBA00004429"/>
    </source>
</evidence>
<sequence>MHKLPPILNRRQNNRRVEDLFKKIDEYFNKFVEYFGMVLLVLMTIIVSWVVFTRYFLGKTPAWGEESALLCMVWFGFLSIALGVRDDTHIAIQVIDKFLTPAQERFLVILKRILIFAFSVFMIVEGFNMSKVATKNYMPGLKLNSSFLYIPVTLGGIAMVYYTITSFIKDKTREETI</sequence>
<dbReference type="eggNOG" id="COG3090">
    <property type="taxonomic scope" value="Bacteria"/>
</dbReference>
<accession>F4LWC9</accession>
<evidence type="ECO:0000256" key="7">
    <source>
        <dbReference type="ARBA" id="ARBA00023136"/>
    </source>
</evidence>
<keyword evidence="3" id="KW-1003">Cell membrane</keyword>
<dbReference type="InterPro" id="IPR007387">
    <property type="entry name" value="TRAP_DctQ"/>
</dbReference>
<keyword evidence="7 9" id="KW-0472">Membrane</keyword>
<dbReference type="Proteomes" id="UP000010802">
    <property type="component" value="Chromosome"/>
</dbReference>
<dbReference type="HOGENOM" id="CLU_086356_9_1_9"/>
<evidence type="ECO:0000256" key="5">
    <source>
        <dbReference type="ARBA" id="ARBA00022692"/>
    </source>
</evidence>
<evidence type="ECO:0000313" key="11">
    <source>
        <dbReference type="EMBL" id="CDI40788.1"/>
    </source>
</evidence>
<comment type="subcellular location">
    <subcellularLocation>
        <location evidence="1">Cell inner membrane</location>
        <topology evidence="1">Multi-pass membrane protein</topology>
    </subcellularLocation>
</comment>
<dbReference type="STRING" id="1209989.TepRe1_1587"/>
<dbReference type="PANTHER" id="PTHR35011">
    <property type="entry name" value="2,3-DIKETO-L-GULONATE TRAP TRANSPORTER SMALL PERMEASE PROTEIN YIAM"/>
    <property type="match status" value="1"/>
</dbReference>
<evidence type="ECO:0000259" key="10">
    <source>
        <dbReference type="Pfam" id="PF04290"/>
    </source>
</evidence>
<evidence type="ECO:0000256" key="6">
    <source>
        <dbReference type="ARBA" id="ARBA00022989"/>
    </source>
</evidence>
<keyword evidence="6 9" id="KW-1133">Transmembrane helix</keyword>
<dbReference type="GO" id="GO:0005886">
    <property type="term" value="C:plasma membrane"/>
    <property type="evidence" value="ECO:0007669"/>
    <property type="project" value="UniProtKB-SubCell"/>
</dbReference>